<keyword evidence="4 6" id="KW-0067">ATP-binding</keyword>
<dbReference type="PROSITE" id="PS00674">
    <property type="entry name" value="AAA"/>
    <property type="match status" value="1"/>
</dbReference>
<dbReference type="Pfam" id="PF00004">
    <property type="entry name" value="AAA"/>
    <property type="match status" value="1"/>
</dbReference>
<keyword evidence="2 6" id="KW-0547">Nucleotide-binding</keyword>
<dbReference type="FunFam" id="3.40.50.300:FF:000538">
    <property type="entry name" value="ATPase family AAA domain-containing protein 1"/>
    <property type="match status" value="1"/>
</dbReference>
<dbReference type="InterPro" id="IPR027417">
    <property type="entry name" value="P-loop_NTPase"/>
</dbReference>
<sequence>MAVSASTKRAILDVALFVASQAALYYTIRWVMDGTMSGDRKEVKAKSLKALEKLGHRDLKLDEYEKQIASEVIHPDDIEVRFTDIGGLEPIISSLRESVIYPLVFPQLFSSSSLLGAPKGVLLFGPPGCGKTMLAKALAKESGATFINIVASVLTNKWYGESNKLVAALFSLARKTQPSIVFIDEIDSFLRERTKGDHEVTGMMKAEFMTLWDGLMSSTDRILVLGATNRPNDIDSAILRRMPKRFSVGLPDLEQREKILRLMLKDTELAEDFSMRKLAEETDGLSGSDLKELCRNAAMRPMREFIREADDDHEQLSRSQEEGFTLRPLTLHDFFAPDETSPLPPAYSLDGVS</sequence>
<dbReference type="Gene3D" id="1.10.8.60">
    <property type="match status" value="1"/>
</dbReference>
<dbReference type="Gene3D" id="3.40.50.300">
    <property type="entry name" value="P-loop containing nucleotide triphosphate hydrolases"/>
    <property type="match status" value="1"/>
</dbReference>
<proteinExistence type="inferred from homology"/>
<dbReference type="EMBL" id="KV429192">
    <property type="protein sequence ID" value="KZT63367.1"/>
    <property type="molecule type" value="Genomic_DNA"/>
</dbReference>
<dbReference type="GO" id="GO:0140570">
    <property type="term" value="P:extraction of mislocalized protein from mitochondrial outer membrane"/>
    <property type="evidence" value="ECO:0007669"/>
    <property type="project" value="TreeGrafter"/>
</dbReference>
<name>A0A165KNI3_9APHY</name>
<dbReference type="GO" id="GO:0140567">
    <property type="term" value="F:membrane protein dislocase activity"/>
    <property type="evidence" value="ECO:0007669"/>
    <property type="project" value="UniProtKB-ARBA"/>
</dbReference>
<evidence type="ECO:0000256" key="2">
    <source>
        <dbReference type="ARBA" id="ARBA00022741"/>
    </source>
</evidence>
<dbReference type="Proteomes" id="UP000076727">
    <property type="component" value="Unassembled WGS sequence"/>
</dbReference>
<keyword evidence="3" id="KW-0472">Membrane</keyword>
<dbReference type="InterPro" id="IPR003959">
    <property type="entry name" value="ATPase_AAA_core"/>
</dbReference>
<evidence type="ECO:0000256" key="5">
    <source>
        <dbReference type="ARBA" id="ARBA00023128"/>
    </source>
</evidence>
<comment type="similarity">
    <text evidence="6">Belongs to the AAA ATPase family.</text>
</comment>
<dbReference type="AlphaFoldDB" id="A0A165KNI3"/>
<dbReference type="GO" id="GO:0016887">
    <property type="term" value="F:ATP hydrolysis activity"/>
    <property type="evidence" value="ECO:0007669"/>
    <property type="project" value="InterPro"/>
</dbReference>
<dbReference type="GO" id="GO:0005741">
    <property type="term" value="C:mitochondrial outer membrane"/>
    <property type="evidence" value="ECO:0007669"/>
    <property type="project" value="UniProtKB-SubCell"/>
</dbReference>
<dbReference type="SMART" id="SM00382">
    <property type="entry name" value="AAA"/>
    <property type="match status" value="1"/>
</dbReference>
<feature type="domain" description="AAA+ ATPase" evidence="7">
    <location>
        <begin position="117"/>
        <end position="254"/>
    </location>
</feature>
<evidence type="ECO:0000313" key="9">
    <source>
        <dbReference type="Proteomes" id="UP000076727"/>
    </source>
</evidence>
<protein>
    <submittedName>
        <fullName evidence="8">ATPase</fullName>
    </submittedName>
</protein>
<evidence type="ECO:0000256" key="4">
    <source>
        <dbReference type="ARBA" id="ARBA00022840"/>
    </source>
</evidence>
<dbReference type="Pfam" id="PF17862">
    <property type="entry name" value="AAA_lid_3"/>
    <property type="match status" value="1"/>
</dbReference>
<dbReference type="InterPro" id="IPR003593">
    <property type="entry name" value="AAA+_ATPase"/>
</dbReference>
<dbReference type="SUPFAM" id="SSF52540">
    <property type="entry name" value="P-loop containing nucleoside triphosphate hydrolases"/>
    <property type="match status" value="1"/>
</dbReference>
<evidence type="ECO:0000313" key="8">
    <source>
        <dbReference type="EMBL" id="KZT63367.1"/>
    </source>
</evidence>
<dbReference type="OrthoDB" id="10254455at2759"/>
<dbReference type="InterPro" id="IPR051701">
    <property type="entry name" value="Mito_OM_Translocase_MSP1"/>
</dbReference>
<evidence type="ECO:0000259" key="7">
    <source>
        <dbReference type="SMART" id="SM00382"/>
    </source>
</evidence>
<keyword evidence="3" id="KW-1000">Mitochondrion outer membrane</keyword>
<comment type="subcellular location">
    <subcellularLocation>
        <location evidence="1">Mitochondrion outer membrane</location>
        <topology evidence="1">Single-pass membrane protein</topology>
    </subcellularLocation>
</comment>
<evidence type="ECO:0000256" key="3">
    <source>
        <dbReference type="ARBA" id="ARBA00022787"/>
    </source>
</evidence>
<organism evidence="8 9">
    <name type="scientific">Daedalea quercina L-15889</name>
    <dbReference type="NCBI Taxonomy" id="1314783"/>
    <lineage>
        <taxon>Eukaryota</taxon>
        <taxon>Fungi</taxon>
        <taxon>Dikarya</taxon>
        <taxon>Basidiomycota</taxon>
        <taxon>Agaricomycotina</taxon>
        <taxon>Agaricomycetes</taxon>
        <taxon>Polyporales</taxon>
        <taxon>Fomitopsis</taxon>
    </lineage>
</organism>
<keyword evidence="5" id="KW-0496">Mitochondrion</keyword>
<reference evidence="8 9" key="1">
    <citation type="journal article" date="2016" name="Mol. Biol. Evol.">
        <title>Comparative Genomics of Early-Diverging Mushroom-Forming Fungi Provides Insights into the Origins of Lignocellulose Decay Capabilities.</title>
        <authorList>
            <person name="Nagy L.G."/>
            <person name="Riley R."/>
            <person name="Tritt A."/>
            <person name="Adam C."/>
            <person name="Daum C."/>
            <person name="Floudas D."/>
            <person name="Sun H."/>
            <person name="Yadav J.S."/>
            <person name="Pangilinan J."/>
            <person name="Larsson K.H."/>
            <person name="Matsuura K."/>
            <person name="Barry K."/>
            <person name="Labutti K."/>
            <person name="Kuo R."/>
            <person name="Ohm R.A."/>
            <person name="Bhattacharya S.S."/>
            <person name="Shirouzu T."/>
            <person name="Yoshinaga Y."/>
            <person name="Martin F.M."/>
            <person name="Grigoriev I.V."/>
            <person name="Hibbett D.S."/>
        </authorList>
    </citation>
    <scope>NUCLEOTIDE SEQUENCE [LARGE SCALE GENOMIC DNA]</scope>
    <source>
        <strain evidence="8 9">L-15889</strain>
    </source>
</reference>
<keyword evidence="9" id="KW-1185">Reference proteome</keyword>
<dbReference type="STRING" id="1314783.A0A165KNI3"/>
<evidence type="ECO:0000256" key="6">
    <source>
        <dbReference type="RuleBase" id="RU003651"/>
    </source>
</evidence>
<dbReference type="PANTHER" id="PTHR45644">
    <property type="entry name" value="AAA ATPASE, PUTATIVE (AFU_ORTHOLOGUE AFUA_2G12920)-RELATED-RELATED"/>
    <property type="match status" value="1"/>
</dbReference>
<gene>
    <name evidence="8" type="ORF">DAEQUDRAFT_733906</name>
</gene>
<dbReference type="GO" id="GO:0005524">
    <property type="term" value="F:ATP binding"/>
    <property type="evidence" value="ECO:0007669"/>
    <property type="project" value="UniProtKB-KW"/>
</dbReference>
<accession>A0A165KNI3</accession>
<dbReference type="InterPro" id="IPR003960">
    <property type="entry name" value="ATPase_AAA_CS"/>
</dbReference>
<evidence type="ECO:0000256" key="1">
    <source>
        <dbReference type="ARBA" id="ARBA00004572"/>
    </source>
</evidence>
<dbReference type="PANTHER" id="PTHR45644:SF3">
    <property type="entry name" value="FI08533P-RELATED"/>
    <property type="match status" value="1"/>
</dbReference>
<dbReference type="InterPro" id="IPR041569">
    <property type="entry name" value="AAA_lid_3"/>
</dbReference>